<evidence type="ECO:0000313" key="1">
    <source>
        <dbReference type="EMBL" id="SIO27989.1"/>
    </source>
</evidence>
<accession>A0A1N6I7P1</accession>
<dbReference type="AlphaFoldDB" id="A0A1N6I7P1"/>
<reference evidence="1 2" key="1">
    <citation type="submission" date="2016-11" db="EMBL/GenBank/DDBJ databases">
        <authorList>
            <person name="Jaros S."/>
            <person name="Januszkiewicz K."/>
            <person name="Wedrychowicz H."/>
        </authorList>
    </citation>
    <scope>NUCLEOTIDE SEQUENCE [LARGE SCALE GENOMIC DNA]</scope>
    <source>
        <strain evidence="1 2">GAS95</strain>
    </source>
</reference>
<keyword evidence="2" id="KW-1185">Reference proteome</keyword>
<name>A0A1N6I7P1_9BURK</name>
<evidence type="ECO:0000313" key="2">
    <source>
        <dbReference type="Proteomes" id="UP000185151"/>
    </source>
</evidence>
<gene>
    <name evidence="1" type="ORF">SAMN05444165_1891</name>
</gene>
<protein>
    <recommendedName>
        <fullName evidence="3">DUF2383 domain-containing protein</fullName>
    </recommendedName>
</protein>
<proteinExistence type="predicted"/>
<evidence type="ECO:0008006" key="3">
    <source>
        <dbReference type="Google" id="ProtNLM"/>
    </source>
</evidence>
<organism evidence="1 2">
    <name type="scientific">Paraburkholderia phenazinium</name>
    <dbReference type="NCBI Taxonomy" id="60549"/>
    <lineage>
        <taxon>Bacteria</taxon>
        <taxon>Pseudomonadati</taxon>
        <taxon>Pseudomonadota</taxon>
        <taxon>Betaproteobacteria</taxon>
        <taxon>Burkholderiales</taxon>
        <taxon>Burkholderiaceae</taxon>
        <taxon>Paraburkholderia</taxon>
    </lineage>
</organism>
<sequence>MFNGRRMNRSSDSQAEEVAGIYKQEILQAYKGEVLGHSLFFKLSRHYRKDLYARRAFQLLTEVERETGSLLRELLVRHRIEHLAPTASTANELAVEQSLKHLTWDMLMLEMARRISPAVVRFEALLHDVPAADRERIELLVEHERALEAFVQWRPLRSNDALRPAVRYLRQVRQYNRSLSLG</sequence>
<dbReference type="EMBL" id="FSRU01000001">
    <property type="protein sequence ID" value="SIO27989.1"/>
    <property type="molecule type" value="Genomic_DNA"/>
</dbReference>
<dbReference type="Proteomes" id="UP000185151">
    <property type="component" value="Unassembled WGS sequence"/>
</dbReference>